<feature type="domain" description="BTB" evidence="3">
    <location>
        <begin position="192"/>
        <end position="255"/>
    </location>
</feature>
<dbReference type="GO" id="GO:0016567">
    <property type="term" value="P:protein ubiquitination"/>
    <property type="evidence" value="ECO:0007669"/>
    <property type="project" value="InterPro"/>
</dbReference>
<dbReference type="SUPFAM" id="SSF54695">
    <property type="entry name" value="POZ domain"/>
    <property type="match status" value="1"/>
</dbReference>
<sequence>MATAASTTTGGGGGLSRSASAIVAVTESGQHQLRIDGYSHTLDVPTGSDIKSPPFRVGGHSWRVCYYPNGLSSAWSEYISLFLRLDGGVPEGVWARHTFSLLSSEGKPPVPYFTNTGKRIFTDWGTSALIRRSELESSEHLRGDSFTIRCDVTVTKEIQTRSVDVVVGAGAAPPPPELHRHLAGLLATGEAADVAFEVDGRTFMAHRCVLMARSPVLHAQLSGGGGGGSTIAVRVEDMEAQDFEALLRYMYTDSLPEMGGEQGEAAAMLPDLVAAANRYGMERLRLLCEDRLRELVDARTVAAILAFAGEHHCHGLKDACLRFLSDPENLREVVKTNGLEHVSKSCPSVLVDLIAKLAAE</sequence>
<feature type="domain" description="MATH" evidence="4">
    <location>
        <begin position="28"/>
        <end position="152"/>
    </location>
</feature>
<keyword evidence="6" id="KW-1185">Reference proteome</keyword>
<comment type="caution">
    <text evidence="5">The sequence shown here is derived from an EMBL/GenBank/DDBJ whole genome shotgun (WGS) entry which is preliminary data.</text>
</comment>
<dbReference type="CDD" id="cd00121">
    <property type="entry name" value="MATH"/>
    <property type="match status" value="1"/>
</dbReference>
<gene>
    <name evidence="5" type="ORF">PVAP13_9KG110200</name>
</gene>
<accession>A0A8T0NDS7</accession>
<dbReference type="InterPro" id="IPR002083">
    <property type="entry name" value="MATH/TRAF_dom"/>
</dbReference>
<comment type="pathway">
    <text evidence="1">Protein modification; protein ubiquitination.</text>
</comment>
<evidence type="ECO:0000313" key="5">
    <source>
        <dbReference type="EMBL" id="KAG2547570.1"/>
    </source>
</evidence>
<dbReference type="OrthoDB" id="6359816at2759"/>
<dbReference type="PANTHER" id="PTHR26379:SF339">
    <property type="entry name" value="BTB DOMAIN-CONTAINING PROTEIN"/>
    <property type="match status" value="1"/>
</dbReference>
<dbReference type="InterPro" id="IPR011333">
    <property type="entry name" value="SKP1/BTB/POZ_sf"/>
</dbReference>
<dbReference type="EMBL" id="CM029053">
    <property type="protein sequence ID" value="KAG2547570.1"/>
    <property type="molecule type" value="Genomic_DNA"/>
</dbReference>
<dbReference type="PROSITE" id="PS50144">
    <property type="entry name" value="MATH"/>
    <property type="match status" value="1"/>
</dbReference>
<dbReference type="Proteomes" id="UP000823388">
    <property type="component" value="Chromosome 9K"/>
</dbReference>
<evidence type="ECO:0000313" key="6">
    <source>
        <dbReference type="Proteomes" id="UP000823388"/>
    </source>
</evidence>
<dbReference type="Pfam" id="PF00651">
    <property type="entry name" value="BTB"/>
    <property type="match status" value="1"/>
</dbReference>
<reference evidence="5" key="1">
    <citation type="submission" date="2020-05" db="EMBL/GenBank/DDBJ databases">
        <title>WGS assembly of Panicum virgatum.</title>
        <authorList>
            <person name="Lovell J.T."/>
            <person name="Jenkins J."/>
            <person name="Shu S."/>
            <person name="Juenger T.E."/>
            <person name="Schmutz J."/>
        </authorList>
    </citation>
    <scope>NUCLEOTIDE SEQUENCE</scope>
    <source>
        <strain evidence="5">AP13</strain>
    </source>
</reference>
<dbReference type="Pfam" id="PF24570">
    <property type="entry name" value="BACK_BPM_SPOP"/>
    <property type="match status" value="1"/>
</dbReference>
<evidence type="ECO:0000259" key="3">
    <source>
        <dbReference type="PROSITE" id="PS50097"/>
    </source>
</evidence>
<dbReference type="SMART" id="SM00225">
    <property type="entry name" value="BTB"/>
    <property type="match status" value="1"/>
</dbReference>
<organism evidence="5 6">
    <name type="scientific">Panicum virgatum</name>
    <name type="common">Blackwell switchgrass</name>
    <dbReference type="NCBI Taxonomy" id="38727"/>
    <lineage>
        <taxon>Eukaryota</taxon>
        <taxon>Viridiplantae</taxon>
        <taxon>Streptophyta</taxon>
        <taxon>Embryophyta</taxon>
        <taxon>Tracheophyta</taxon>
        <taxon>Spermatophyta</taxon>
        <taxon>Magnoliopsida</taxon>
        <taxon>Liliopsida</taxon>
        <taxon>Poales</taxon>
        <taxon>Poaceae</taxon>
        <taxon>PACMAD clade</taxon>
        <taxon>Panicoideae</taxon>
        <taxon>Panicodae</taxon>
        <taxon>Paniceae</taxon>
        <taxon>Panicinae</taxon>
        <taxon>Panicum</taxon>
        <taxon>Panicum sect. Hiantes</taxon>
    </lineage>
</organism>
<dbReference type="AlphaFoldDB" id="A0A8T0NDS7"/>
<dbReference type="InterPro" id="IPR000210">
    <property type="entry name" value="BTB/POZ_dom"/>
</dbReference>
<dbReference type="Gene3D" id="2.60.210.10">
    <property type="entry name" value="Apoptosis, Tumor Necrosis Factor Receptor Associated Protein 2, Chain A"/>
    <property type="match status" value="1"/>
</dbReference>
<evidence type="ECO:0000256" key="1">
    <source>
        <dbReference type="ARBA" id="ARBA00004906"/>
    </source>
</evidence>
<dbReference type="PROSITE" id="PS50097">
    <property type="entry name" value="BTB"/>
    <property type="match status" value="1"/>
</dbReference>
<dbReference type="Pfam" id="PF22486">
    <property type="entry name" value="MATH_2"/>
    <property type="match status" value="1"/>
</dbReference>
<dbReference type="InterPro" id="IPR056423">
    <property type="entry name" value="BACK_BPM_SPOP"/>
</dbReference>
<dbReference type="SMART" id="SM00061">
    <property type="entry name" value="MATH"/>
    <property type="match status" value="1"/>
</dbReference>
<dbReference type="SUPFAM" id="SSF49599">
    <property type="entry name" value="TRAF domain-like"/>
    <property type="match status" value="1"/>
</dbReference>
<protein>
    <submittedName>
        <fullName evidence="5">Uncharacterized protein</fullName>
    </submittedName>
</protein>
<dbReference type="Gene3D" id="3.30.710.10">
    <property type="entry name" value="Potassium Channel Kv1.1, Chain A"/>
    <property type="match status" value="1"/>
</dbReference>
<dbReference type="InterPro" id="IPR008974">
    <property type="entry name" value="TRAF-like"/>
</dbReference>
<comment type="similarity">
    <text evidence="2">Belongs to the Tdpoz family.</text>
</comment>
<dbReference type="PANTHER" id="PTHR26379">
    <property type="entry name" value="BTB/POZ AND MATH DOMAIN-CONTAINING PROTEIN 1"/>
    <property type="match status" value="1"/>
</dbReference>
<evidence type="ECO:0000256" key="2">
    <source>
        <dbReference type="ARBA" id="ARBA00010846"/>
    </source>
</evidence>
<proteinExistence type="inferred from homology"/>
<dbReference type="Gene3D" id="1.25.40.420">
    <property type="match status" value="1"/>
</dbReference>
<name>A0A8T0NDS7_PANVG</name>
<evidence type="ECO:0000259" key="4">
    <source>
        <dbReference type="PROSITE" id="PS50144"/>
    </source>
</evidence>
<dbReference type="InterPro" id="IPR045005">
    <property type="entry name" value="BPM1-6"/>
</dbReference>